<dbReference type="PANTHER" id="PTHR14187:SF5">
    <property type="entry name" value="HEAT SHOCK 70 KDA PROTEIN 12A"/>
    <property type="match status" value="1"/>
</dbReference>
<dbReference type="EMBL" id="JAOQAV010000011">
    <property type="protein sequence ID" value="KAJ4190232.1"/>
    <property type="molecule type" value="Genomic_DNA"/>
</dbReference>
<name>A0A9W8R7G6_9HYPO</name>
<protein>
    <submittedName>
        <fullName evidence="2">Uncharacterized protein</fullName>
    </submittedName>
</protein>
<reference evidence="2" key="1">
    <citation type="submission" date="2022-09" db="EMBL/GenBank/DDBJ databases">
        <title>Fusarium specimens isolated from Avocado Roots.</title>
        <authorList>
            <person name="Stajich J."/>
            <person name="Roper C."/>
            <person name="Heimlech-Rivalta G."/>
        </authorList>
    </citation>
    <scope>NUCLEOTIDE SEQUENCE</scope>
    <source>
        <strain evidence="2">A02</strain>
    </source>
</reference>
<dbReference type="AlphaFoldDB" id="A0A9W8R7G6"/>
<evidence type="ECO:0000256" key="1">
    <source>
        <dbReference type="SAM" id="MobiDB-lite"/>
    </source>
</evidence>
<keyword evidence="3" id="KW-1185">Reference proteome</keyword>
<dbReference type="CDD" id="cd10170">
    <property type="entry name" value="ASKHA_NBD_HSP70"/>
    <property type="match status" value="1"/>
</dbReference>
<dbReference type="PANTHER" id="PTHR14187">
    <property type="entry name" value="ALPHA KINASE/ELONGATION FACTOR 2 KINASE"/>
    <property type="match status" value="1"/>
</dbReference>
<dbReference type="SUPFAM" id="SSF53067">
    <property type="entry name" value="Actin-like ATPase domain"/>
    <property type="match status" value="1"/>
</dbReference>
<evidence type="ECO:0000313" key="3">
    <source>
        <dbReference type="Proteomes" id="UP001152087"/>
    </source>
</evidence>
<comment type="caution">
    <text evidence="2">The sequence shown here is derived from an EMBL/GenBank/DDBJ whole genome shotgun (WGS) entry which is preliminary data.</text>
</comment>
<gene>
    <name evidence="2" type="ORF">NW755_005372</name>
</gene>
<proteinExistence type="predicted"/>
<feature type="region of interest" description="Disordered" evidence="1">
    <location>
        <begin position="384"/>
        <end position="404"/>
    </location>
</feature>
<sequence length="404" mass="45346">MLGLTEAEACAVFTCQPGTFGKVQKGDVVLSIDAGGGTTDLAFVRATADTADSLTLEEIRPVTGASTGSITIDSEFEKLIEERIRKHPETRRQLPKNFSMKVSQSLDFQTWKHKLGPKDCDQFGDEYFIRKATGKDLYSHEGLGIREGCLYFTRRQLESCFDIALQEIKGLIKDALDKFEASDRTVRHVVSLSRNSDIGRSLIWGQDYVVLSGGLGSSDYVLEELTTYFRDLANEANSCVIGSKVFRDKGDARTAVVKGVLYDRKTQARALREHKARANYGVIVEEKLPKGSSSSENTKQYPADTTIFATDQIRWLVKFGDTIQVGRPITVDITKRLEKRDPWRWTEKVVWLDGKKSSLPKEVKAGECSVSKLNRRSVLISRRMEARNAGAPRRRYRSPPRCDT</sequence>
<organism evidence="2 3">
    <name type="scientific">Fusarium falciforme</name>
    <dbReference type="NCBI Taxonomy" id="195108"/>
    <lineage>
        <taxon>Eukaryota</taxon>
        <taxon>Fungi</taxon>
        <taxon>Dikarya</taxon>
        <taxon>Ascomycota</taxon>
        <taxon>Pezizomycotina</taxon>
        <taxon>Sordariomycetes</taxon>
        <taxon>Hypocreomycetidae</taxon>
        <taxon>Hypocreales</taxon>
        <taxon>Nectriaceae</taxon>
        <taxon>Fusarium</taxon>
        <taxon>Fusarium solani species complex</taxon>
    </lineage>
</organism>
<dbReference type="Proteomes" id="UP001152087">
    <property type="component" value="Unassembled WGS sequence"/>
</dbReference>
<dbReference type="InterPro" id="IPR043129">
    <property type="entry name" value="ATPase_NBD"/>
</dbReference>
<evidence type="ECO:0000313" key="2">
    <source>
        <dbReference type="EMBL" id="KAJ4190232.1"/>
    </source>
</evidence>
<accession>A0A9W8R7G6</accession>